<evidence type="ECO:0000313" key="2">
    <source>
        <dbReference type="Proteomes" id="UP000029492"/>
    </source>
</evidence>
<evidence type="ECO:0000313" key="1">
    <source>
        <dbReference type="EMBL" id="AIQ89482.1"/>
    </source>
</evidence>
<protein>
    <submittedName>
        <fullName evidence="1">Protein of unassigned function</fullName>
    </submittedName>
</protein>
<dbReference type="HOGENOM" id="CLU_2246873_0_0_5"/>
<organism evidence="1 2">
    <name type="scientific">Methylobacterium oryzae CBMB20</name>
    <dbReference type="NCBI Taxonomy" id="693986"/>
    <lineage>
        <taxon>Bacteria</taxon>
        <taxon>Pseudomonadati</taxon>
        <taxon>Pseudomonadota</taxon>
        <taxon>Alphaproteobacteria</taxon>
        <taxon>Hyphomicrobiales</taxon>
        <taxon>Methylobacteriaceae</taxon>
        <taxon>Methylobacterium</taxon>
    </lineage>
</organism>
<dbReference type="RefSeq" id="WP_043756532.1">
    <property type="nucleotide sequence ID" value="NZ_CP003811.1"/>
</dbReference>
<sequence length="105" mass="10783">MTDIPAPPSGWTAAATQAAAELGLGTDWAALAAPDWTRLCRRAGEILAGQGHAPPAGWEGALARALGRPDPAVARDELAQDELAQDAANTVLAERGEVFAPEDDA</sequence>
<keyword evidence="2" id="KW-1185">Reference proteome</keyword>
<dbReference type="Proteomes" id="UP000029492">
    <property type="component" value="Chromosome"/>
</dbReference>
<dbReference type="STRING" id="693986.MOC_1727"/>
<name>A0A089NQ14_9HYPH</name>
<reference evidence="1 2" key="1">
    <citation type="journal article" date="2014" name="PLoS ONE">
        <title>Genome Information of Methylobacterium oryzae, a Plant-Probiotic Methylotroph in the Phyllosphere.</title>
        <authorList>
            <person name="Kwak M.J."/>
            <person name="Jeong H."/>
            <person name="Madhaiyan M."/>
            <person name="Lee Y."/>
            <person name="Sa T.M."/>
            <person name="Oh T.K."/>
            <person name="Kim J.F."/>
        </authorList>
    </citation>
    <scope>NUCLEOTIDE SEQUENCE [LARGE SCALE GENOMIC DNA]</scope>
    <source>
        <strain evidence="1 2">CBMB20</strain>
    </source>
</reference>
<dbReference type="EMBL" id="CP003811">
    <property type="protein sequence ID" value="AIQ89482.1"/>
    <property type="molecule type" value="Genomic_DNA"/>
</dbReference>
<proteinExistence type="predicted"/>
<accession>A0A089NQ14</accession>
<dbReference type="eggNOG" id="ENOG503103F">
    <property type="taxonomic scope" value="Bacteria"/>
</dbReference>
<dbReference type="KEGG" id="mor:MOC_1727"/>
<gene>
    <name evidence="1" type="ORF">MOC_1727</name>
</gene>
<dbReference type="AlphaFoldDB" id="A0A089NQ14"/>